<evidence type="ECO:0000313" key="9">
    <source>
        <dbReference type="Proteomes" id="UP001388673"/>
    </source>
</evidence>
<feature type="transmembrane region" description="Helical" evidence="6">
    <location>
        <begin position="299"/>
        <end position="324"/>
    </location>
</feature>
<feature type="transmembrane region" description="Helical" evidence="6">
    <location>
        <begin position="581"/>
        <end position="599"/>
    </location>
</feature>
<feature type="transmembrane region" description="Helical" evidence="6">
    <location>
        <begin position="140"/>
        <end position="159"/>
    </location>
</feature>
<feature type="compositionally biased region" description="Low complexity" evidence="5">
    <location>
        <begin position="1"/>
        <end position="13"/>
    </location>
</feature>
<feature type="transmembrane region" description="Helical" evidence="6">
    <location>
        <begin position="103"/>
        <end position="128"/>
    </location>
</feature>
<evidence type="ECO:0000256" key="6">
    <source>
        <dbReference type="SAM" id="Phobius"/>
    </source>
</evidence>
<dbReference type="InterPro" id="IPR036259">
    <property type="entry name" value="MFS_trans_sf"/>
</dbReference>
<feature type="transmembrane region" description="Helical" evidence="6">
    <location>
        <begin position="375"/>
        <end position="396"/>
    </location>
</feature>
<dbReference type="GO" id="GO:0022857">
    <property type="term" value="F:transmembrane transporter activity"/>
    <property type="evidence" value="ECO:0007669"/>
    <property type="project" value="InterPro"/>
</dbReference>
<keyword evidence="4 6" id="KW-0472">Membrane</keyword>
<dbReference type="PROSITE" id="PS50850">
    <property type="entry name" value="MFS"/>
    <property type="match status" value="1"/>
</dbReference>
<organism evidence="8 9">
    <name type="scientific">Kwoniella newhampshirensis</name>
    <dbReference type="NCBI Taxonomy" id="1651941"/>
    <lineage>
        <taxon>Eukaryota</taxon>
        <taxon>Fungi</taxon>
        <taxon>Dikarya</taxon>
        <taxon>Basidiomycota</taxon>
        <taxon>Agaricomycotina</taxon>
        <taxon>Tremellomycetes</taxon>
        <taxon>Tremellales</taxon>
        <taxon>Cryptococcaceae</taxon>
        <taxon>Kwoniella</taxon>
    </lineage>
</organism>
<dbReference type="InterPro" id="IPR011701">
    <property type="entry name" value="MFS"/>
</dbReference>
<evidence type="ECO:0000259" key="7">
    <source>
        <dbReference type="PROSITE" id="PS50850"/>
    </source>
</evidence>
<dbReference type="Gene3D" id="1.20.1250.20">
    <property type="entry name" value="MFS general substrate transporter like domains"/>
    <property type="match status" value="1"/>
</dbReference>
<dbReference type="PANTHER" id="PTHR23501">
    <property type="entry name" value="MAJOR FACILITATOR SUPERFAMILY"/>
    <property type="match status" value="1"/>
</dbReference>
<dbReference type="GeneID" id="92182861"/>
<name>A0AAW0YGC1_9TREE</name>
<dbReference type="RefSeq" id="XP_066800467.1">
    <property type="nucleotide sequence ID" value="XM_066948694.1"/>
</dbReference>
<dbReference type="InterPro" id="IPR020846">
    <property type="entry name" value="MFS_dom"/>
</dbReference>
<feature type="compositionally biased region" description="Low complexity" evidence="5">
    <location>
        <begin position="74"/>
        <end position="84"/>
    </location>
</feature>
<feature type="compositionally biased region" description="Low complexity" evidence="5">
    <location>
        <begin position="39"/>
        <end position="53"/>
    </location>
</feature>
<evidence type="ECO:0000256" key="4">
    <source>
        <dbReference type="ARBA" id="ARBA00023136"/>
    </source>
</evidence>
<feature type="transmembrane region" description="Helical" evidence="6">
    <location>
        <begin position="441"/>
        <end position="458"/>
    </location>
</feature>
<comment type="caution">
    <text evidence="8">The sequence shown here is derived from an EMBL/GenBank/DDBJ whole genome shotgun (WGS) entry which is preliminary data.</text>
</comment>
<comment type="subcellular location">
    <subcellularLocation>
        <location evidence="1">Membrane</location>
        <topology evidence="1">Multi-pass membrane protein</topology>
    </subcellularLocation>
</comment>
<dbReference type="Proteomes" id="UP001388673">
    <property type="component" value="Unassembled WGS sequence"/>
</dbReference>
<protein>
    <recommendedName>
        <fullName evidence="7">Major facilitator superfamily (MFS) profile domain-containing protein</fullName>
    </recommendedName>
</protein>
<evidence type="ECO:0000256" key="5">
    <source>
        <dbReference type="SAM" id="MobiDB-lite"/>
    </source>
</evidence>
<keyword evidence="2 6" id="KW-0812">Transmembrane</keyword>
<keyword evidence="9" id="KW-1185">Reference proteome</keyword>
<keyword evidence="3 6" id="KW-1133">Transmembrane helix</keyword>
<sequence length="668" mass="71638">MTTQSPMSSSPTTVHTTHNDLEGVDADQASPIVEAINKSPSTTAPSSVPTTTPEVINVHPQPEETTSRHGGNETPPTTTTTTTTPPRPQAELHAPIEMSRARFWAVFLSLMVTIFLYSLDQLIVATAIPKITEQFNSLSQLSWIANGFFLTLLSFSLLYSQAMTIFPSKHVILFAVFVFELGSLICGVAPNMIALIFGRAIAGLGAAGIFGGGLTILAEITSLHNRALYFALFGICFAVASVIGPLVGGAFSDHVTWRWCFYINLPFGGIAMTCLVLFQPSVPPLGRAATYQGYDKHMFLQVLQLDWVGMILSLAWAVCIILGLQWGGVTRKWNDAGVIVCLVLAFVLVPVFCVYEYWIGERAFFRIRLIARRSIAGALIVSASVAGIMMILIYYLSLAYQAVYHSSATGAGVRLLPLILVQVFALIFSSRIIPIIGRYKYVIASGPAIITIACGLFYSVKVDTSEAHLYGYQALFGIGIGMCIQNAMMAVQQELKREPKLIALGTGLAAFMGFVGRIIGLSVGGSVFENMLQRNLRDRVPGITLDMIAAIVSDATAVWKVVPENMRGPVLNAYTKTVSEVYIIGVPLGIIGLAGALIMKNGKMLTKEQEQNELAAGRERAAAAAAAAQEENKNQAGIVVSGPSDGAAENQTADGQAVSAEKEGKTAV</sequence>
<dbReference type="GO" id="GO:0005886">
    <property type="term" value="C:plasma membrane"/>
    <property type="evidence" value="ECO:0007669"/>
    <property type="project" value="TreeGrafter"/>
</dbReference>
<feature type="transmembrane region" description="Helical" evidence="6">
    <location>
        <begin position="336"/>
        <end position="355"/>
    </location>
</feature>
<dbReference type="AlphaFoldDB" id="A0AAW0YGC1"/>
<feature type="transmembrane region" description="Helical" evidence="6">
    <location>
        <begin position="470"/>
        <end position="489"/>
    </location>
</feature>
<feature type="transmembrane region" description="Helical" evidence="6">
    <location>
        <begin position="196"/>
        <end position="220"/>
    </location>
</feature>
<proteinExistence type="predicted"/>
<dbReference type="EMBL" id="JBCAWK010000011">
    <property type="protein sequence ID" value="KAK8846517.1"/>
    <property type="molecule type" value="Genomic_DNA"/>
</dbReference>
<dbReference type="CDD" id="cd17502">
    <property type="entry name" value="MFS_Azr1_MDR_like"/>
    <property type="match status" value="1"/>
</dbReference>
<dbReference type="SUPFAM" id="SSF103473">
    <property type="entry name" value="MFS general substrate transporter"/>
    <property type="match status" value="1"/>
</dbReference>
<evidence type="ECO:0000313" key="8">
    <source>
        <dbReference type="EMBL" id="KAK8846517.1"/>
    </source>
</evidence>
<feature type="compositionally biased region" description="Basic and acidic residues" evidence="5">
    <location>
        <begin position="61"/>
        <end position="71"/>
    </location>
</feature>
<feature type="domain" description="Major facilitator superfamily (MFS) profile" evidence="7">
    <location>
        <begin position="106"/>
        <end position="566"/>
    </location>
</feature>
<gene>
    <name evidence="8" type="ORF">IAR55_005603</name>
</gene>
<feature type="transmembrane region" description="Helical" evidence="6">
    <location>
        <begin position="408"/>
        <end position="429"/>
    </location>
</feature>
<evidence type="ECO:0000256" key="3">
    <source>
        <dbReference type="ARBA" id="ARBA00022989"/>
    </source>
</evidence>
<feature type="region of interest" description="Disordered" evidence="5">
    <location>
        <begin position="1"/>
        <end position="89"/>
    </location>
</feature>
<dbReference type="PRINTS" id="PR01036">
    <property type="entry name" value="TCRTETB"/>
</dbReference>
<feature type="region of interest" description="Disordered" evidence="5">
    <location>
        <begin position="625"/>
        <end position="668"/>
    </location>
</feature>
<reference evidence="8 9" key="1">
    <citation type="journal article" date="2024" name="bioRxiv">
        <title>Comparative genomics of Cryptococcus and Kwoniella reveals pathogenesis evolution and contrasting karyotype dynamics via intercentromeric recombination or chromosome fusion.</title>
        <authorList>
            <person name="Coelho M.A."/>
            <person name="David-Palma M."/>
            <person name="Shea T."/>
            <person name="Bowers K."/>
            <person name="McGinley-Smith S."/>
            <person name="Mohammad A.W."/>
            <person name="Gnirke A."/>
            <person name="Yurkov A.M."/>
            <person name="Nowrousian M."/>
            <person name="Sun S."/>
            <person name="Cuomo C.A."/>
            <person name="Heitman J."/>
        </authorList>
    </citation>
    <scope>NUCLEOTIDE SEQUENCE [LARGE SCALE GENOMIC DNA]</scope>
    <source>
        <strain evidence="8 9">CBS 13917</strain>
    </source>
</reference>
<feature type="transmembrane region" description="Helical" evidence="6">
    <location>
        <begin position="171"/>
        <end position="190"/>
    </location>
</feature>
<feature type="transmembrane region" description="Helical" evidence="6">
    <location>
        <begin position="259"/>
        <end position="278"/>
    </location>
</feature>
<evidence type="ECO:0000256" key="1">
    <source>
        <dbReference type="ARBA" id="ARBA00004141"/>
    </source>
</evidence>
<dbReference type="PANTHER" id="PTHR23501:SF198">
    <property type="entry name" value="AZOLE RESISTANCE PROTEIN 1-RELATED"/>
    <property type="match status" value="1"/>
</dbReference>
<dbReference type="KEGG" id="kne:92182861"/>
<feature type="transmembrane region" description="Helical" evidence="6">
    <location>
        <begin position="227"/>
        <end position="247"/>
    </location>
</feature>
<dbReference type="Pfam" id="PF07690">
    <property type="entry name" value="MFS_1"/>
    <property type="match status" value="1"/>
</dbReference>
<dbReference type="Gene3D" id="1.20.1720.10">
    <property type="entry name" value="Multidrug resistance protein D"/>
    <property type="match status" value="1"/>
</dbReference>
<accession>A0AAW0YGC1</accession>
<evidence type="ECO:0000256" key="2">
    <source>
        <dbReference type="ARBA" id="ARBA00022692"/>
    </source>
</evidence>
<feature type="compositionally biased region" description="Low complexity" evidence="5">
    <location>
        <begin position="625"/>
        <end position="637"/>
    </location>
</feature>
<feature type="transmembrane region" description="Helical" evidence="6">
    <location>
        <begin position="501"/>
        <end position="528"/>
    </location>
</feature>